<dbReference type="GeneID" id="66837825"/>
<evidence type="ECO:0008006" key="3">
    <source>
        <dbReference type="Google" id="ProtNLM"/>
    </source>
</evidence>
<evidence type="ECO:0000313" key="1">
    <source>
        <dbReference type="EMBL" id="CDZ91660.1"/>
    </source>
</evidence>
<organism evidence="1 2">
    <name type="scientific">Rhodococcus ruber</name>
    <dbReference type="NCBI Taxonomy" id="1830"/>
    <lineage>
        <taxon>Bacteria</taxon>
        <taxon>Bacillati</taxon>
        <taxon>Actinomycetota</taxon>
        <taxon>Actinomycetes</taxon>
        <taxon>Mycobacteriales</taxon>
        <taxon>Nocardiaceae</taxon>
        <taxon>Rhodococcus</taxon>
    </lineage>
</organism>
<dbReference type="RefSeq" id="WP_040274862.1">
    <property type="nucleotide sequence ID" value="NZ_CP044211.1"/>
</dbReference>
<dbReference type="EMBL" id="CCSD01000101">
    <property type="protein sequence ID" value="CDZ91660.1"/>
    <property type="molecule type" value="Genomic_DNA"/>
</dbReference>
<dbReference type="eggNOG" id="ENOG5031X92">
    <property type="taxonomic scope" value="Bacteria"/>
</dbReference>
<reference evidence="1 2" key="1">
    <citation type="journal article" date="2014" name="Genome Announc.">
        <title>Draft Genome Sequence of Propane- and Butane-Oxidizing Actinobacterium Rhodococcus ruber IEGM 231.</title>
        <authorList>
            <person name="Ivshina I.B."/>
            <person name="Kuyukina M.S."/>
            <person name="Krivoruchko A.V."/>
            <person name="Barbe V."/>
            <person name="Fischer C."/>
        </authorList>
    </citation>
    <scope>NUCLEOTIDE SEQUENCE [LARGE SCALE GENOMIC DNA]</scope>
</reference>
<protein>
    <recommendedName>
        <fullName evidence="3">DUF1918 domain-containing protein</fullName>
    </recommendedName>
</protein>
<dbReference type="Proteomes" id="UP000042997">
    <property type="component" value="Unassembled WGS sequence"/>
</dbReference>
<sequence>MSDNSGDAGRGGLTVGSRVVVRRGDEKSRAPGVVVEDYASEAAQAGEQLGRDWAPVRRWAVALDDGRLVFADDDEVEAEPKKG</sequence>
<evidence type="ECO:0000313" key="2">
    <source>
        <dbReference type="Proteomes" id="UP000042997"/>
    </source>
</evidence>
<dbReference type="AlphaFoldDB" id="A0A098BTV8"/>
<proteinExistence type="predicted"/>
<name>A0A098BTV8_9NOCA</name>
<dbReference type="OrthoDB" id="4468296at2"/>
<gene>
    <name evidence="1" type="ORF">RHRU231_860041</name>
</gene>
<accession>A0A098BTV8</accession>